<protein>
    <recommendedName>
        <fullName evidence="3">DUF2784 family protein</fullName>
    </recommendedName>
</protein>
<keyword evidence="2" id="KW-1185">Reference proteome</keyword>
<evidence type="ECO:0000313" key="2">
    <source>
        <dbReference type="Proteomes" id="UP000235653"/>
    </source>
</evidence>
<dbReference type="PROSITE" id="PS51257">
    <property type="entry name" value="PROKAR_LIPOPROTEIN"/>
    <property type="match status" value="1"/>
</dbReference>
<name>A0A2P5P798_9CHLR</name>
<dbReference type="OrthoDB" id="162281at2"/>
<comment type="caution">
    <text evidence="1">The sequence shown here is derived from an EMBL/GenBank/DDBJ whole genome shotgun (WGS) entry which is preliminary data.</text>
</comment>
<dbReference type="Proteomes" id="UP000235653">
    <property type="component" value="Unassembled WGS sequence"/>
</dbReference>
<sequence>MAVTRARRILIIKAVHSIAFWWMLACFVYNVYAAATATFTWVLAVTYGTHLIEGVVLIFNRWTCPLRIMAEKAGAENGQITDIFLPKWLADHLFQIGKGLFVVETLWLAISFINH</sequence>
<gene>
    <name evidence="1" type="ORF">JP09_005135</name>
</gene>
<dbReference type="RefSeq" id="WP_102331185.1">
    <property type="nucleotide sequence ID" value="NZ_CP058566.2"/>
</dbReference>
<evidence type="ECO:0000313" key="1">
    <source>
        <dbReference type="EMBL" id="PPD58177.1"/>
    </source>
</evidence>
<reference evidence="1 2" key="1">
    <citation type="journal article" date="2017" name="ISME J.">
        <title>Grape pomace compost harbors organohalide-respiring Dehalogenimonas species with novel reductive dehalogenase genes.</title>
        <authorList>
            <person name="Yang Y."/>
            <person name="Higgins S.A."/>
            <person name="Yan J."/>
            <person name="Simsir B."/>
            <person name="Chourey K."/>
            <person name="Iyer R."/>
            <person name="Hettich R.L."/>
            <person name="Baldwin B."/>
            <person name="Ogles D.M."/>
            <person name="Loffler F.E."/>
        </authorList>
    </citation>
    <scope>NUCLEOTIDE SEQUENCE [LARGE SCALE GENOMIC DNA]</scope>
    <source>
        <strain evidence="1 2">GP</strain>
    </source>
</reference>
<accession>A0A2P5P798</accession>
<proteinExistence type="predicted"/>
<dbReference type="EMBL" id="JQAN02000009">
    <property type="protein sequence ID" value="PPD58177.1"/>
    <property type="molecule type" value="Genomic_DNA"/>
</dbReference>
<evidence type="ECO:0008006" key="3">
    <source>
        <dbReference type="Google" id="ProtNLM"/>
    </source>
</evidence>
<organism evidence="1 2">
    <name type="scientific">Dehalogenimonas etheniformans</name>
    <dbReference type="NCBI Taxonomy" id="1536648"/>
    <lineage>
        <taxon>Bacteria</taxon>
        <taxon>Bacillati</taxon>
        <taxon>Chloroflexota</taxon>
        <taxon>Dehalococcoidia</taxon>
        <taxon>Dehalococcoidales</taxon>
        <taxon>Dehalococcoidaceae</taxon>
        <taxon>Dehalogenimonas</taxon>
    </lineage>
</organism>
<dbReference type="AlphaFoldDB" id="A0A2P5P798"/>